<dbReference type="Pfam" id="PF22553">
    <property type="entry name" value="TY-Chap2"/>
    <property type="match status" value="1"/>
</dbReference>
<protein>
    <recommendedName>
        <fullName evidence="1">GIY-YIG domain-containing protein</fullName>
    </recommendedName>
</protein>
<accession>A0A4Y3KDH5</accession>
<keyword evidence="3" id="KW-1185">Reference proteome</keyword>
<feature type="domain" description="GIY-YIG" evidence="1">
    <location>
        <begin position="259"/>
        <end position="352"/>
    </location>
</feature>
<evidence type="ECO:0000313" key="3">
    <source>
        <dbReference type="Proteomes" id="UP000315842"/>
    </source>
</evidence>
<reference evidence="2 3" key="1">
    <citation type="submission" date="2019-06" db="EMBL/GenBank/DDBJ databases">
        <title>Whole genome shotgun sequence of Cellulomonas uda NBRC 3747.</title>
        <authorList>
            <person name="Hosoyama A."/>
            <person name="Uohara A."/>
            <person name="Ohji S."/>
            <person name="Ichikawa N."/>
        </authorList>
    </citation>
    <scope>NUCLEOTIDE SEQUENCE [LARGE SCALE GENOMIC DNA]</scope>
    <source>
        <strain evidence="2 3">NBRC 3747</strain>
    </source>
</reference>
<comment type="caution">
    <text evidence="2">The sequence shown here is derived from an EMBL/GenBank/DDBJ whole genome shotgun (WGS) entry which is preliminary data.</text>
</comment>
<gene>
    <name evidence="2" type="ORF">CUD01_24810</name>
</gene>
<dbReference type="Proteomes" id="UP000315842">
    <property type="component" value="Unassembled WGS sequence"/>
</dbReference>
<proteinExistence type="predicted"/>
<dbReference type="AlphaFoldDB" id="A0A4Y3KDH5"/>
<dbReference type="RefSeq" id="WP_141321522.1">
    <property type="nucleotide sequence ID" value="NZ_BJLP01000045.1"/>
</dbReference>
<dbReference type="EMBL" id="BJLP01000045">
    <property type="protein sequence ID" value="GEA82037.1"/>
    <property type="molecule type" value="Genomic_DNA"/>
</dbReference>
<dbReference type="InterPro" id="IPR000305">
    <property type="entry name" value="GIY-YIG_endonuc"/>
</dbReference>
<organism evidence="2 3">
    <name type="scientific">Cellulomonas uda</name>
    <dbReference type="NCBI Taxonomy" id="1714"/>
    <lineage>
        <taxon>Bacteria</taxon>
        <taxon>Bacillati</taxon>
        <taxon>Actinomycetota</taxon>
        <taxon>Actinomycetes</taxon>
        <taxon>Micrococcales</taxon>
        <taxon>Cellulomonadaceae</taxon>
        <taxon>Cellulomonas</taxon>
    </lineage>
</organism>
<dbReference type="Pfam" id="PF22945">
    <property type="entry name" value="LEM-3_GIY-YIG"/>
    <property type="match status" value="1"/>
</dbReference>
<dbReference type="CDD" id="cd10440">
    <property type="entry name" value="GIY-YIG_COG3680"/>
    <property type="match status" value="1"/>
</dbReference>
<evidence type="ECO:0000259" key="1">
    <source>
        <dbReference type="PROSITE" id="PS50164"/>
    </source>
</evidence>
<dbReference type="InterPro" id="IPR054445">
    <property type="entry name" value="T3SS_chaperone_dom"/>
</dbReference>
<dbReference type="PROSITE" id="PS50164">
    <property type="entry name" value="GIY_YIG"/>
    <property type="match status" value="1"/>
</dbReference>
<evidence type="ECO:0000313" key="2">
    <source>
        <dbReference type="EMBL" id="GEA82037.1"/>
    </source>
</evidence>
<sequence>MCREGGDEHVSRNGSEMAAGGWRNRYAGSWLIAAELVRRGGREVFWDDHPQGVAYDNLHVQLVDPSGAEVSMNRGGALHLWPDHPGWMQWDEAFEIESGQLADRMLAGLGLALPSRELSLRAVTYSAIASILTALSTDGAWDARPWEQRSETDERGFEHASRHLMQMGRAGVTVRSWKVVRVPRSGSSFGRPVVVLTDDGRLFLPDGRTSVDLRNLPMGPSADREAVVGLQHDTAGSRPDVAEPAAPVREFSTLAQEAMRYYVYLLRDSRDGTVFYVGKGIGNRAFDHARDALGGDAAPSDKLDRIRSILASDGHVQVEVVRHGIESEKHAFVVEASVIDALRAVGHPLTNKVLGHHVALRGWANAEVVNSIYDAAPLGETKESLVLLKIPRLWTPAMPSGELYEATRGWWVMSGTTAGRARTALAVSKGVVRAAYEVAYWRERVEGDRDYIPLGKPRLGFFGKAIDRPDIVNKSVKHLKGQNPVMYLNCGPEQQQAVPVYRGEIARKAAASEA</sequence>
<name>A0A4Y3KDH5_CELUD</name>